<dbReference type="PANTHER" id="PTHR46615">
    <property type="entry name" value="ARYLSULFATASE K"/>
    <property type="match status" value="1"/>
</dbReference>
<proteinExistence type="predicted"/>
<dbReference type="AlphaFoldDB" id="A0A383DCT1"/>
<dbReference type="Gene3D" id="3.40.720.10">
    <property type="entry name" value="Alkaline Phosphatase, subunit A"/>
    <property type="match status" value="1"/>
</dbReference>
<dbReference type="Pfam" id="PF00884">
    <property type="entry name" value="Sulfatase"/>
    <property type="match status" value="1"/>
</dbReference>
<dbReference type="GO" id="GO:0015024">
    <property type="term" value="F:glucuronate-2-sulfatase activity"/>
    <property type="evidence" value="ECO:0007669"/>
    <property type="project" value="TreeGrafter"/>
</dbReference>
<dbReference type="GO" id="GO:0004065">
    <property type="term" value="F:arylsulfatase activity"/>
    <property type="evidence" value="ECO:0007669"/>
    <property type="project" value="TreeGrafter"/>
</dbReference>
<reference evidence="3" key="1">
    <citation type="submission" date="2018-05" db="EMBL/GenBank/DDBJ databases">
        <authorList>
            <person name="Lanie J.A."/>
            <person name="Ng W.-L."/>
            <person name="Kazmierczak K.M."/>
            <person name="Andrzejewski T.M."/>
            <person name="Davidsen T.M."/>
            <person name="Wayne K.J."/>
            <person name="Tettelin H."/>
            <person name="Glass J.I."/>
            <person name="Rusch D."/>
            <person name="Podicherti R."/>
            <person name="Tsui H.-C.T."/>
            <person name="Winkler M.E."/>
        </authorList>
    </citation>
    <scope>NUCLEOTIDE SEQUENCE</scope>
</reference>
<dbReference type="EMBL" id="UINC01216139">
    <property type="protein sequence ID" value="SVE42154.1"/>
    <property type="molecule type" value="Genomic_DNA"/>
</dbReference>
<organism evidence="3">
    <name type="scientific">marine metagenome</name>
    <dbReference type="NCBI Taxonomy" id="408172"/>
    <lineage>
        <taxon>unclassified sequences</taxon>
        <taxon>metagenomes</taxon>
        <taxon>ecological metagenomes</taxon>
    </lineage>
</organism>
<evidence type="ECO:0000259" key="2">
    <source>
        <dbReference type="Pfam" id="PF00884"/>
    </source>
</evidence>
<evidence type="ECO:0000256" key="1">
    <source>
        <dbReference type="SAM" id="MobiDB-lite"/>
    </source>
</evidence>
<dbReference type="PANTHER" id="PTHR46615:SF1">
    <property type="entry name" value="ARYLSULFATASE K"/>
    <property type="match status" value="1"/>
</dbReference>
<evidence type="ECO:0000313" key="3">
    <source>
        <dbReference type="EMBL" id="SVE42154.1"/>
    </source>
</evidence>
<dbReference type="SUPFAM" id="SSF53649">
    <property type="entry name" value="Alkaline phosphatase-like"/>
    <property type="match status" value="1"/>
</dbReference>
<feature type="compositionally biased region" description="Basic and acidic residues" evidence="1">
    <location>
        <begin position="192"/>
        <end position="204"/>
    </location>
</feature>
<dbReference type="InterPro" id="IPR051849">
    <property type="entry name" value="GAG-degrading_sulfatase"/>
</dbReference>
<sequence>FVEDHDGPLREANIRGNRGDWNGVDYSVFTDVHKQKVRQHYAALVKQIDDEVGRIVVALEETGQLEDTVVIFGSDHGDMLGDHDLIGKMNFYEGSCHVPLIVRQPAGRQSVICEDVVSLADVTATLLGLAGVDRPDYYDSCTLPELGLPDAPRERVFGFVGGAMMNTDGHWKWVKNSSTGKSHLFNLDEDPHEQNDRQHESDETRGIAARLDGELTRQLLVSIAAAGSDRRIGNTP</sequence>
<protein>
    <recommendedName>
        <fullName evidence="2">Sulfatase N-terminal domain-containing protein</fullName>
    </recommendedName>
</protein>
<feature type="non-terminal residue" evidence="3">
    <location>
        <position position="1"/>
    </location>
</feature>
<gene>
    <name evidence="3" type="ORF">METZ01_LOCUS495008</name>
</gene>
<feature type="non-terminal residue" evidence="3">
    <location>
        <position position="236"/>
    </location>
</feature>
<dbReference type="InterPro" id="IPR000917">
    <property type="entry name" value="Sulfatase_N"/>
</dbReference>
<feature type="domain" description="Sulfatase N-terminal" evidence="2">
    <location>
        <begin position="28"/>
        <end position="132"/>
    </location>
</feature>
<name>A0A383DCT1_9ZZZZ</name>
<dbReference type="InterPro" id="IPR017850">
    <property type="entry name" value="Alkaline_phosphatase_core_sf"/>
</dbReference>
<feature type="region of interest" description="Disordered" evidence="1">
    <location>
        <begin position="184"/>
        <end position="204"/>
    </location>
</feature>
<accession>A0A383DCT1</accession>